<dbReference type="Proteomes" id="UP001059745">
    <property type="component" value="Plasmid unnamed1"/>
</dbReference>
<accession>A0AB38U5V0</accession>
<dbReference type="AlphaFoldDB" id="A0AB38U5V0"/>
<organism evidence="1 2">
    <name type="scientific">Burkholderia gladioli</name>
    <name type="common">Pseudomonas marginata</name>
    <name type="synonym">Phytomonas marginata</name>
    <dbReference type="NCBI Taxonomy" id="28095"/>
    <lineage>
        <taxon>Bacteria</taxon>
        <taxon>Pseudomonadati</taxon>
        <taxon>Pseudomonadota</taxon>
        <taxon>Betaproteobacteria</taxon>
        <taxon>Burkholderiales</taxon>
        <taxon>Burkholderiaceae</taxon>
        <taxon>Burkholderia</taxon>
    </lineage>
</organism>
<proteinExistence type="predicted"/>
<evidence type="ECO:0000313" key="1">
    <source>
        <dbReference type="EMBL" id="UWX75347.1"/>
    </source>
</evidence>
<geneLocation type="plasmid" evidence="1 2">
    <name>unnamed1</name>
</geneLocation>
<dbReference type="EMBL" id="CP104216">
    <property type="protein sequence ID" value="UWX75347.1"/>
    <property type="molecule type" value="Genomic_DNA"/>
</dbReference>
<sequence>MRVLLVYQNVPESVDWFVLTDPSVEDLNILHLAHGSFMNATETSEEAEQALNKISTFLCDPARKDIYSADYLEEAASDFGKWHSFKVEESDLPGTGGIDKVFTCGFLM</sequence>
<name>A0AB38U5V0_BURGA</name>
<gene>
    <name evidence="1" type="ORF">NYZ96_35280</name>
</gene>
<protein>
    <submittedName>
        <fullName evidence="1">Uncharacterized protein</fullName>
    </submittedName>
</protein>
<keyword evidence="1" id="KW-0614">Plasmid</keyword>
<evidence type="ECO:0000313" key="2">
    <source>
        <dbReference type="Proteomes" id="UP001059745"/>
    </source>
</evidence>
<dbReference type="RefSeq" id="WP_186215889.1">
    <property type="nucleotide sequence ID" value="NZ_CADFAS010000012.1"/>
</dbReference>
<reference evidence="1" key="1">
    <citation type="submission" date="2022-09" db="EMBL/GenBank/DDBJ databases">
        <title>Genomic of Burkholderia gladioli.</title>
        <authorList>
            <person name="Wu H."/>
        </authorList>
    </citation>
    <scope>NUCLEOTIDE SEQUENCE</scope>
    <source>
        <strain evidence="1">ZN-S4</strain>
        <plasmid evidence="1">unnamed1</plasmid>
    </source>
</reference>